<keyword evidence="1" id="KW-1133">Transmembrane helix</keyword>
<accession>A0A3S8UJA0</accession>
<dbReference type="OrthoDB" id="9152892at2"/>
<evidence type="ECO:0000313" key="3">
    <source>
        <dbReference type="Proteomes" id="UP000268230"/>
    </source>
</evidence>
<keyword evidence="1" id="KW-0812">Transmembrane</keyword>
<evidence type="ECO:0000313" key="2">
    <source>
        <dbReference type="EMBL" id="AZL68450.1"/>
    </source>
</evidence>
<dbReference type="EMBL" id="CP034338">
    <property type="protein sequence ID" value="AZL68450.1"/>
    <property type="molecule type" value="Genomic_DNA"/>
</dbReference>
<name>A0A3S8UJA0_9PSED</name>
<dbReference type="Proteomes" id="UP000268230">
    <property type="component" value="Chromosome"/>
</dbReference>
<keyword evidence="1" id="KW-0472">Membrane</keyword>
<organism evidence="2 3">
    <name type="scientific">Pseudomonas entomophila</name>
    <dbReference type="NCBI Taxonomy" id="312306"/>
    <lineage>
        <taxon>Bacteria</taxon>
        <taxon>Pseudomonadati</taxon>
        <taxon>Pseudomonadota</taxon>
        <taxon>Gammaproteobacteria</taxon>
        <taxon>Pseudomonadales</taxon>
        <taxon>Pseudomonadaceae</taxon>
        <taxon>Pseudomonas</taxon>
    </lineage>
</organism>
<reference evidence="2 3" key="1">
    <citation type="submission" date="2018-12" db="EMBL/GenBank/DDBJ databases">
        <authorList>
            <person name="Li S."/>
            <person name="Yang R."/>
            <person name="Chen G."/>
            <person name="Zou L."/>
            <person name="Zhang C."/>
            <person name="Chen Y."/>
            <person name="Liu Z."/>
            <person name="Li Y."/>
            <person name="Yan Y."/>
            <person name="Huang M."/>
            <person name="Chen T."/>
        </authorList>
    </citation>
    <scope>NUCLEOTIDE SEQUENCE [LARGE SCALE GENOMIC DNA]</scope>
    <source>
        <strain evidence="2 3">1257</strain>
    </source>
</reference>
<gene>
    <name evidence="2" type="ORF">EJA05_12275</name>
</gene>
<protein>
    <submittedName>
        <fullName evidence="2">Anti-sigma factor</fullName>
    </submittedName>
</protein>
<dbReference type="KEGG" id="pory:EJA05_12275"/>
<feature type="transmembrane region" description="Helical" evidence="1">
    <location>
        <begin position="84"/>
        <end position="102"/>
    </location>
</feature>
<dbReference type="AlphaFoldDB" id="A0A3S8UJA0"/>
<sequence length="250" mass="27657">MTRLIPTEHELHAYIDERLTPERRAEVAAWLAANPQEAARIEAWRNDARRLRAALAGFAERPVDPELDLAPLRRRLRQRRQRRLASAAVLVLAVGLGGLGGWKAREATLVVAGLPMADAVQAHRMFAEASTLDIQASDPGRLQAWLGRHFNRVGQLPDLSGYGFQPVGARLLSNEVGPAALLVFEDGQGQRISLFLRSPGERFERMPSGQRTDGGLEARYWSHGDYNFALVSAVDDSRGEALRRALNLSL</sequence>
<proteinExistence type="predicted"/>
<evidence type="ECO:0000256" key="1">
    <source>
        <dbReference type="SAM" id="Phobius"/>
    </source>
</evidence>